<gene>
    <name evidence="5" type="ORF">RFV38_07120</name>
</gene>
<evidence type="ECO:0000313" key="5">
    <source>
        <dbReference type="EMBL" id="MDX8336264.1"/>
    </source>
</evidence>
<organism evidence="5 6">
    <name type="scientific">Candidatus Cetobacterium colombiensis</name>
    <dbReference type="NCBI Taxonomy" id="3073100"/>
    <lineage>
        <taxon>Bacteria</taxon>
        <taxon>Fusobacteriati</taxon>
        <taxon>Fusobacteriota</taxon>
        <taxon>Fusobacteriia</taxon>
        <taxon>Fusobacteriales</taxon>
        <taxon>Fusobacteriaceae</taxon>
        <taxon>Cetobacterium</taxon>
    </lineage>
</organism>
<comment type="similarity">
    <text evidence="1">Belongs to the Skp family.</text>
</comment>
<keyword evidence="6" id="KW-1185">Reference proteome</keyword>
<keyword evidence="2 4" id="KW-0732">Signal</keyword>
<evidence type="ECO:0000313" key="6">
    <source>
        <dbReference type="Proteomes" id="UP001279681"/>
    </source>
</evidence>
<evidence type="ECO:0000256" key="4">
    <source>
        <dbReference type="SAM" id="SignalP"/>
    </source>
</evidence>
<evidence type="ECO:0000256" key="1">
    <source>
        <dbReference type="ARBA" id="ARBA00009091"/>
    </source>
</evidence>
<proteinExistence type="inferred from homology"/>
<dbReference type="InterPro" id="IPR005632">
    <property type="entry name" value="Chaperone_Skp"/>
</dbReference>
<accession>A0ABU4WC36</accession>
<dbReference type="Proteomes" id="UP001279681">
    <property type="component" value="Unassembled WGS sequence"/>
</dbReference>
<dbReference type="SUPFAM" id="SSF111384">
    <property type="entry name" value="OmpH-like"/>
    <property type="match status" value="1"/>
</dbReference>
<keyword evidence="3" id="KW-0175">Coiled coil</keyword>
<dbReference type="Pfam" id="PF03938">
    <property type="entry name" value="OmpH"/>
    <property type="match status" value="1"/>
</dbReference>
<protein>
    <submittedName>
        <fullName evidence="5">OmpH family outer membrane protein</fullName>
    </submittedName>
</protein>
<comment type="caution">
    <text evidence="5">The sequence shown here is derived from an EMBL/GenBank/DDBJ whole genome shotgun (WGS) entry which is preliminary data.</text>
</comment>
<dbReference type="PANTHER" id="PTHR35089:SF1">
    <property type="entry name" value="CHAPERONE PROTEIN SKP"/>
    <property type="match status" value="1"/>
</dbReference>
<dbReference type="InterPro" id="IPR024930">
    <property type="entry name" value="Skp_dom_sf"/>
</dbReference>
<reference evidence="6" key="1">
    <citation type="submission" date="2023-07" db="EMBL/GenBank/DDBJ databases">
        <authorList>
            <person name="Colorado M.A."/>
            <person name="Villamil L.M."/>
            <person name="Melo J.F."/>
            <person name="Rodriguez J.A."/>
            <person name="Ruiz R.Y."/>
        </authorList>
    </citation>
    <scope>NUCLEOTIDE SEQUENCE [LARGE SCALE GENOMIC DNA]</scope>
    <source>
        <strain evidence="6">C33</strain>
    </source>
</reference>
<dbReference type="PANTHER" id="PTHR35089">
    <property type="entry name" value="CHAPERONE PROTEIN SKP"/>
    <property type="match status" value="1"/>
</dbReference>
<evidence type="ECO:0000256" key="2">
    <source>
        <dbReference type="ARBA" id="ARBA00022729"/>
    </source>
</evidence>
<feature type="coiled-coil region" evidence="3">
    <location>
        <begin position="34"/>
        <end position="82"/>
    </location>
</feature>
<dbReference type="Gene3D" id="3.30.910.20">
    <property type="entry name" value="Skp domain"/>
    <property type="match status" value="1"/>
</dbReference>
<name>A0ABU4WC36_9FUSO</name>
<dbReference type="EMBL" id="JAVIKH010000008">
    <property type="protein sequence ID" value="MDX8336264.1"/>
    <property type="molecule type" value="Genomic_DNA"/>
</dbReference>
<feature type="signal peptide" evidence="4">
    <location>
        <begin position="1"/>
        <end position="19"/>
    </location>
</feature>
<dbReference type="RefSeq" id="WP_320313669.1">
    <property type="nucleotide sequence ID" value="NZ_JAVIKH010000008.1"/>
</dbReference>
<sequence length="161" mass="18203">MKKIAMLAMLAAVSTSAFALKVGYVNSQELFAKYSQTKVVRDNLTKEKQNLEATLQKKEIELQKLQVELQGKGKNVTDAEKKAFEDKVTAFQKSVRESQTKLSNEEAKKMQEIDRLINISIQNVARSEKYDYVLEQGAIKFGGENITPKVLNVMEKSKKVN</sequence>
<dbReference type="SMART" id="SM00935">
    <property type="entry name" value="OmpH"/>
    <property type="match status" value="1"/>
</dbReference>
<feature type="chain" id="PRO_5047259130" evidence="4">
    <location>
        <begin position="20"/>
        <end position="161"/>
    </location>
</feature>
<evidence type="ECO:0000256" key="3">
    <source>
        <dbReference type="SAM" id="Coils"/>
    </source>
</evidence>